<evidence type="ECO:0000313" key="9">
    <source>
        <dbReference type="EMBL" id="TRY80478.1"/>
    </source>
</evidence>
<name>A0A553PS23_TIGCA</name>
<dbReference type="OrthoDB" id="1915375at2759"/>
<evidence type="ECO:0000259" key="8">
    <source>
        <dbReference type="PROSITE" id="PS51084"/>
    </source>
</evidence>
<reference evidence="9 10" key="1">
    <citation type="journal article" date="2018" name="Nat. Ecol. Evol.">
        <title>Genomic signatures of mitonuclear coevolution across populations of Tigriopus californicus.</title>
        <authorList>
            <person name="Barreto F.S."/>
            <person name="Watson E.T."/>
            <person name="Lima T.G."/>
            <person name="Willett C.S."/>
            <person name="Edmands S."/>
            <person name="Li W."/>
            <person name="Burton R.S."/>
        </authorList>
    </citation>
    <scope>NUCLEOTIDE SEQUENCE [LARGE SCALE GENOMIC DNA]</scope>
    <source>
        <strain evidence="9 10">San Diego</strain>
    </source>
</reference>
<proteinExistence type="inferred from homology"/>
<dbReference type="Proteomes" id="UP000318571">
    <property type="component" value="Chromosome 12"/>
</dbReference>
<organism evidence="9 10">
    <name type="scientific">Tigriopus californicus</name>
    <name type="common">Marine copepod</name>
    <dbReference type="NCBI Taxonomy" id="6832"/>
    <lineage>
        <taxon>Eukaryota</taxon>
        <taxon>Metazoa</taxon>
        <taxon>Ecdysozoa</taxon>
        <taxon>Arthropoda</taxon>
        <taxon>Crustacea</taxon>
        <taxon>Multicrustacea</taxon>
        <taxon>Hexanauplia</taxon>
        <taxon>Copepoda</taxon>
        <taxon>Harpacticoida</taxon>
        <taxon>Harpacticidae</taxon>
        <taxon>Tigriopus</taxon>
    </lineage>
</organism>
<feature type="short sequence motif" description="Histidine triad motif" evidence="7">
    <location>
        <begin position="147"/>
        <end position="151"/>
    </location>
</feature>
<evidence type="ECO:0000256" key="2">
    <source>
        <dbReference type="ARBA" id="ARBA00022801"/>
    </source>
</evidence>
<dbReference type="EMBL" id="VCGU01000001">
    <property type="protein sequence ID" value="TRY80478.1"/>
    <property type="molecule type" value="Genomic_DNA"/>
</dbReference>
<dbReference type="Pfam" id="PF11969">
    <property type="entry name" value="DcpS_C"/>
    <property type="match status" value="1"/>
</dbReference>
<dbReference type="PANTHER" id="PTHR12486:SF5">
    <property type="entry name" value="ADENOSINE 5'-MONOPHOSPHORAMIDASE HINT3"/>
    <property type="match status" value="1"/>
</dbReference>
<evidence type="ECO:0000256" key="1">
    <source>
        <dbReference type="ARBA" id="ARBA00022741"/>
    </source>
</evidence>
<keyword evidence="10" id="KW-1185">Reference proteome</keyword>
<dbReference type="STRING" id="6832.A0A553PS23"/>
<accession>A0A553PS23</accession>
<evidence type="ECO:0000256" key="3">
    <source>
        <dbReference type="ARBA" id="ARBA00024472"/>
    </source>
</evidence>
<evidence type="ECO:0000256" key="4">
    <source>
        <dbReference type="ARBA" id="ARBA00025764"/>
    </source>
</evidence>
<dbReference type="PROSITE" id="PS51084">
    <property type="entry name" value="HIT_2"/>
    <property type="match status" value="1"/>
</dbReference>
<dbReference type="PANTHER" id="PTHR12486">
    <property type="entry name" value="APRATAXIN-RELATED"/>
    <property type="match status" value="1"/>
</dbReference>
<evidence type="ECO:0000256" key="5">
    <source>
        <dbReference type="ARBA" id="ARBA00039802"/>
    </source>
</evidence>
<comment type="similarity">
    <text evidence="4">Belongs to the HINT family.</text>
</comment>
<dbReference type="Gene3D" id="3.30.428.10">
    <property type="entry name" value="HIT-like"/>
    <property type="match status" value="1"/>
</dbReference>
<gene>
    <name evidence="9" type="ORF">TCAL_02977</name>
</gene>
<comment type="catalytic activity">
    <reaction evidence="3">
        <text>adenosine 5'-phosphoramidate + H2O = NH4(+) + AMP</text>
        <dbReference type="Rhea" id="RHEA:67916"/>
        <dbReference type="ChEBI" id="CHEBI:15377"/>
        <dbReference type="ChEBI" id="CHEBI:28938"/>
        <dbReference type="ChEBI" id="CHEBI:57890"/>
        <dbReference type="ChEBI" id="CHEBI:456215"/>
    </reaction>
</comment>
<dbReference type="GO" id="GO:0016787">
    <property type="term" value="F:hydrolase activity"/>
    <property type="evidence" value="ECO:0007669"/>
    <property type="project" value="UniProtKB-KW"/>
</dbReference>
<keyword evidence="1" id="KW-0547">Nucleotide-binding</keyword>
<dbReference type="InterPro" id="IPR036265">
    <property type="entry name" value="HIT-like_sf"/>
</dbReference>
<dbReference type="GO" id="GO:0000166">
    <property type="term" value="F:nucleotide binding"/>
    <property type="evidence" value="ECO:0007669"/>
    <property type="project" value="UniProtKB-KW"/>
</dbReference>
<dbReference type="SUPFAM" id="SSF54197">
    <property type="entry name" value="HIT-like"/>
    <property type="match status" value="1"/>
</dbReference>
<evidence type="ECO:0000256" key="7">
    <source>
        <dbReference type="PROSITE-ProRule" id="PRU00464"/>
    </source>
</evidence>
<dbReference type="InterPro" id="IPR011146">
    <property type="entry name" value="HIT-like"/>
</dbReference>
<sequence>MKFDTTQSKLLRIWNLHRDKSVKYHLNGLIYFDHSKYSNMAEPMVKPKCIFCRIGQKIPLEGSVQATELLYEDETFAAFRDHRPAGEHHYLIIPKRHIRAFNCLQFEDTPLIQDMAEVAKKLLADRIGREVDDALVGFHWPFYTVGHLHLHAIWPPNRMSLFQKFEFSRLLFGSVSEALQTLEKRKKSS</sequence>
<evidence type="ECO:0000256" key="6">
    <source>
        <dbReference type="ARBA" id="ARBA00042361"/>
    </source>
</evidence>
<protein>
    <recommendedName>
        <fullName evidence="5">Adenosine 5'-monophosphoramidase HINT3</fullName>
    </recommendedName>
    <alternativeName>
        <fullName evidence="6">Histidine triad nucleotide-binding protein 3</fullName>
    </alternativeName>
</protein>
<dbReference type="AlphaFoldDB" id="A0A553PS23"/>
<comment type="caution">
    <text evidence="9">The sequence shown here is derived from an EMBL/GenBank/DDBJ whole genome shotgun (WGS) entry which is preliminary data.</text>
</comment>
<feature type="domain" description="HIT" evidence="8">
    <location>
        <begin position="56"/>
        <end position="162"/>
    </location>
</feature>
<keyword evidence="2" id="KW-0378">Hydrolase</keyword>
<evidence type="ECO:0000313" key="10">
    <source>
        <dbReference type="Proteomes" id="UP000318571"/>
    </source>
</evidence>